<dbReference type="InterPro" id="IPR011006">
    <property type="entry name" value="CheY-like_superfamily"/>
</dbReference>
<evidence type="ECO:0000256" key="5">
    <source>
        <dbReference type="ARBA" id="ARBA00023163"/>
    </source>
</evidence>
<dbReference type="PANTHER" id="PTHR48111:SF1">
    <property type="entry name" value="TWO-COMPONENT RESPONSE REGULATOR ORR33"/>
    <property type="match status" value="1"/>
</dbReference>
<dbReference type="GO" id="GO:0006355">
    <property type="term" value="P:regulation of DNA-templated transcription"/>
    <property type="evidence" value="ECO:0007669"/>
    <property type="project" value="InterPro"/>
</dbReference>
<evidence type="ECO:0000256" key="6">
    <source>
        <dbReference type="PROSITE-ProRule" id="PRU00169"/>
    </source>
</evidence>
<evidence type="ECO:0000256" key="3">
    <source>
        <dbReference type="ARBA" id="ARBA00023015"/>
    </source>
</evidence>
<dbReference type="Proteomes" id="UP000885792">
    <property type="component" value="Unassembled WGS sequence"/>
</dbReference>
<dbReference type="PANTHER" id="PTHR48111">
    <property type="entry name" value="REGULATOR OF RPOS"/>
    <property type="match status" value="1"/>
</dbReference>
<dbReference type="GO" id="GO:0032993">
    <property type="term" value="C:protein-DNA complex"/>
    <property type="evidence" value="ECO:0007669"/>
    <property type="project" value="TreeGrafter"/>
</dbReference>
<dbReference type="GO" id="GO:0000976">
    <property type="term" value="F:transcription cis-regulatory region binding"/>
    <property type="evidence" value="ECO:0007669"/>
    <property type="project" value="TreeGrafter"/>
</dbReference>
<dbReference type="GO" id="GO:0005829">
    <property type="term" value="C:cytosol"/>
    <property type="evidence" value="ECO:0007669"/>
    <property type="project" value="TreeGrafter"/>
</dbReference>
<dbReference type="SMART" id="SM00448">
    <property type="entry name" value="REC"/>
    <property type="match status" value="1"/>
</dbReference>
<dbReference type="InterPro" id="IPR016032">
    <property type="entry name" value="Sig_transdc_resp-reg_C-effctor"/>
</dbReference>
<dbReference type="Gene3D" id="3.40.50.2300">
    <property type="match status" value="1"/>
</dbReference>
<keyword evidence="4" id="KW-0238">DNA-binding</keyword>
<feature type="modified residue" description="4-aspartylphosphate" evidence="6">
    <location>
        <position position="54"/>
    </location>
</feature>
<dbReference type="InterPro" id="IPR039420">
    <property type="entry name" value="WalR-like"/>
</dbReference>
<dbReference type="InterPro" id="IPR001789">
    <property type="entry name" value="Sig_transdc_resp-reg_receiver"/>
</dbReference>
<accession>A0A7C5Q917</accession>
<dbReference type="InterPro" id="IPR036388">
    <property type="entry name" value="WH-like_DNA-bd_sf"/>
</dbReference>
<dbReference type="SUPFAM" id="SSF46894">
    <property type="entry name" value="C-terminal effector domain of the bipartite response regulators"/>
    <property type="match status" value="1"/>
</dbReference>
<dbReference type="EMBL" id="DRNB01000259">
    <property type="protein sequence ID" value="HHJ64658.1"/>
    <property type="molecule type" value="Genomic_DNA"/>
</dbReference>
<evidence type="ECO:0000256" key="1">
    <source>
        <dbReference type="ARBA" id="ARBA00022553"/>
    </source>
</evidence>
<dbReference type="PROSITE" id="PS50110">
    <property type="entry name" value="RESPONSE_REGULATORY"/>
    <property type="match status" value="1"/>
</dbReference>
<feature type="domain" description="Response regulatory" evidence="7">
    <location>
        <begin position="5"/>
        <end position="119"/>
    </location>
</feature>
<dbReference type="SMART" id="SM00862">
    <property type="entry name" value="Trans_reg_C"/>
    <property type="match status" value="1"/>
</dbReference>
<proteinExistence type="predicted"/>
<dbReference type="Pfam" id="PF00486">
    <property type="entry name" value="Trans_reg_C"/>
    <property type="match status" value="1"/>
</dbReference>
<organism evidence="8">
    <name type="scientific">Aquifex aeolicus</name>
    <dbReference type="NCBI Taxonomy" id="63363"/>
    <lineage>
        <taxon>Bacteria</taxon>
        <taxon>Pseudomonadati</taxon>
        <taxon>Aquificota</taxon>
        <taxon>Aquificia</taxon>
        <taxon>Aquificales</taxon>
        <taxon>Aquificaceae</taxon>
        <taxon>Aquifex</taxon>
    </lineage>
</organism>
<evidence type="ECO:0000256" key="2">
    <source>
        <dbReference type="ARBA" id="ARBA00023012"/>
    </source>
</evidence>
<dbReference type="GO" id="GO:0000156">
    <property type="term" value="F:phosphorelay response regulator activity"/>
    <property type="evidence" value="ECO:0007669"/>
    <property type="project" value="TreeGrafter"/>
</dbReference>
<gene>
    <name evidence="8" type="ORF">ENJ61_07095</name>
</gene>
<comment type="caution">
    <text evidence="8">The sequence shown here is derived from an EMBL/GenBank/DDBJ whole genome shotgun (WGS) entry which is preliminary data.</text>
</comment>
<protein>
    <submittedName>
        <fullName evidence="8">Response regulator transcription factor</fullName>
    </submittedName>
</protein>
<keyword evidence="5" id="KW-0804">Transcription</keyword>
<dbReference type="AlphaFoldDB" id="A0A7C5Q917"/>
<reference evidence="8" key="1">
    <citation type="journal article" date="2020" name="mSystems">
        <title>Genome- and Community-Level Interaction Insights into Carbon Utilization and Element Cycling Functions of Hydrothermarchaeota in Hydrothermal Sediment.</title>
        <authorList>
            <person name="Zhou Z."/>
            <person name="Liu Y."/>
            <person name="Xu W."/>
            <person name="Pan J."/>
            <person name="Luo Z.H."/>
            <person name="Li M."/>
        </authorList>
    </citation>
    <scope>NUCLEOTIDE SEQUENCE [LARGE SCALE GENOMIC DNA]</scope>
    <source>
        <strain evidence="8">HyVt-501</strain>
    </source>
</reference>
<keyword evidence="1 6" id="KW-0597">Phosphoprotein</keyword>
<name>A0A7C5Q917_AQUAO</name>
<keyword evidence="3" id="KW-0805">Transcription regulation</keyword>
<dbReference type="Gene3D" id="1.10.10.10">
    <property type="entry name" value="Winged helix-like DNA-binding domain superfamily/Winged helix DNA-binding domain"/>
    <property type="match status" value="1"/>
</dbReference>
<evidence type="ECO:0000313" key="8">
    <source>
        <dbReference type="EMBL" id="HHJ64658.1"/>
    </source>
</evidence>
<sequence>MAEARILLVEDDRILAQSLAKYLRMHGFDVTVAYSFSSAVDELERKRFDVYVLDVNLGDGDGIELLEDLRAFRDDTPTIFISALTDIGTVVRGFNAGAEDYIKKPFDPEELLIRIKARLKKQEESLRYGDVVYREGRFFKGEEEIDLGEVQRNILLKLLRNRGRVVTKEELYDYMVNPSPLALRVMISKLKKKTGIDIKSVRGLGYTVD</sequence>
<evidence type="ECO:0000259" key="7">
    <source>
        <dbReference type="PROSITE" id="PS50110"/>
    </source>
</evidence>
<dbReference type="Pfam" id="PF00072">
    <property type="entry name" value="Response_reg"/>
    <property type="match status" value="1"/>
</dbReference>
<evidence type="ECO:0000256" key="4">
    <source>
        <dbReference type="ARBA" id="ARBA00023125"/>
    </source>
</evidence>
<dbReference type="SUPFAM" id="SSF52172">
    <property type="entry name" value="CheY-like"/>
    <property type="match status" value="1"/>
</dbReference>
<dbReference type="InterPro" id="IPR001867">
    <property type="entry name" value="OmpR/PhoB-type_DNA-bd"/>
</dbReference>
<dbReference type="CDD" id="cd00383">
    <property type="entry name" value="trans_reg_C"/>
    <property type="match status" value="1"/>
</dbReference>
<keyword evidence="2" id="KW-0902">Two-component regulatory system</keyword>